<evidence type="ECO:0000313" key="5">
    <source>
        <dbReference type="RefSeq" id="XP_030986736.1"/>
    </source>
</evidence>
<sequence>MARSIWPSSGDGKSKLFDILADGYGRGKGFGAVILRRAKDVIRDRDPFRAASFIKEIYAKVGFGFKATGYVKAHEILALFQTLLTSRFAANKLLVGSVKLNIGHLEAAAGVVTVIKSVLMLKHGIVSPNIHFKTPNPKIPFDNWNI</sequence>
<protein>
    <recommendedName>
        <fullName evidence="3">Ketosynthase family 3 (KS3) domain-containing protein</fullName>
    </recommendedName>
</protein>
<feature type="domain" description="Ketosynthase family 3 (KS3)" evidence="3">
    <location>
        <begin position="2"/>
        <end position="145"/>
    </location>
</feature>
<dbReference type="SUPFAM" id="SSF53901">
    <property type="entry name" value="Thiolase-like"/>
    <property type="match status" value="1"/>
</dbReference>
<reference evidence="5" key="3">
    <citation type="submission" date="2025-08" db="UniProtKB">
        <authorList>
            <consortium name="RefSeq"/>
        </authorList>
    </citation>
    <scope>IDENTIFICATION</scope>
    <source>
        <strain evidence="5">NI907</strain>
    </source>
</reference>
<dbReference type="InterPro" id="IPR014031">
    <property type="entry name" value="Ketoacyl_synth_C"/>
</dbReference>
<keyword evidence="2" id="KW-0012">Acyltransferase</keyword>
<organism evidence="4 5">
    <name type="scientific">Pyricularia grisea</name>
    <name type="common">Crabgrass-specific blast fungus</name>
    <name type="synonym">Magnaporthe grisea</name>
    <dbReference type="NCBI Taxonomy" id="148305"/>
    <lineage>
        <taxon>Eukaryota</taxon>
        <taxon>Fungi</taxon>
        <taxon>Dikarya</taxon>
        <taxon>Ascomycota</taxon>
        <taxon>Pezizomycotina</taxon>
        <taxon>Sordariomycetes</taxon>
        <taxon>Sordariomycetidae</taxon>
        <taxon>Magnaporthales</taxon>
        <taxon>Pyriculariaceae</taxon>
        <taxon>Pyricularia</taxon>
    </lineage>
</organism>
<dbReference type="InterPro" id="IPR016039">
    <property type="entry name" value="Thiolase-like"/>
</dbReference>
<dbReference type="Pfam" id="PF02801">
    <property type="entry name" value="Ketoacyl-synt_C"/>
    <property type="match status" value="1"/>
</dbReference>
<dbReference type="RefSeq" id="XP_030986736.1">
    <property type="nucleotide sequence ID" value="XM_031122670.1"/>
</dbReference>
<evidence type="ECO:0000313" key="4">
    <source>
        <dbReference type="Proteomes" id="UP000515153"/>
    </source>
</evidence>
<keyword evidence="1" id="KW-0808">Transferase</keyword>
<gene>
    <name evidence="5" type="ORF">PgNI_02608</name>
</gene>
<dbReference type="SMART" id="SM00825">
    <property type="entry name" value="PKS_KS"/>
    <property type="match status" value="1"/>
</dbReference>
<dbReference type="GO" id="GO:0016746">
    <property type="term" value="F:acyltransferase activity"/>
    <property type="evidence" value="ECO:0007669"/>
    <property type="project" value="UniProtKB-KW"/>
</dbReference>
<keyword evidence="4" id="KW-1185">Reference proteome</keyword>
<name>A0A6P8BI64_PYRGI</name>
<evidence type="ECO:0000259" key="3">
    <source>
        <dbReference type="SMART" id="SM00825"/>
    </source>
</evidence>
<evidence type="ECO:0000256" key="2">
    <source>
        <dbReference type="ARBA" id="ARBA00023315"/>
    </source>
</evidence>
<dbReference type="InterPro" id="IPR020841">
    <property type="entry name" value="PKS_Beta-ketoAc_synthase_dom"/>
</dbReference>
<dbReference type="PANTHER" id="PTHR45681:SF6">
    <property type="entry name" value="POLYKETIDE SYNTHASE 37"/>
    <property type="match status" value="1"/>
</dbReference>
<reference evidence="5" key="2">
    <citation type="submission" date="2019-10" db="EMBL/GenBank/DDBJ databases">
        <authorList>
            <consortium name="NCBI Genome Project"/>
        </authorList>
    </citation>
    <scope>NUCLEOTIDE SEQUENCE</scope>
    <source>
        <strain evidence="5">NI907</strain>
    </source>
</reference>
<dbReference type="Gene3D" id="3.40.47.10">
    <property type="match status" value="2"/>
</dbReference>
<dbReference type="KEGG" id="pgri:PgNI_02608"/>
<dbReference type="Proteomes" id="UP000515153">
    <property type="component" value="Unplaced"/>
</dbReference>
<dbReference type="InterPro" id="IPR050444">
    <property type="entry name" value="Polyketide_Synthase"/>
</dbReference>
<evidence type="ECO:0000256" key="1">
    <source>
        <dbReference type="ARBA" id="ARBA00022679"/>
    </source>
</evidence>
<dbReference type="PANTHER" id="PTHR45681">
    <property type="entry name" value="POLYKETIDE SYNTHASE 44-RELATED"/>
    <property type="match status" value="1"/>
</dbReference>
<dbReference type="AlphaFoldDB" id="A0A6P8BI64"/>
<proteinExistence type="predicted"/>
<reference evidence="5" key="1">
    <citation type="journal article" date="2019" name="Mol. Biol. Evol.">
        <title>Blast fungal genomes show frequent chromosomal changes, gene gains and losses, and effector gene turnover.</title>
        <authorList>
            <person name="Gomez Luciano L.B."/>
            <person name="Jason Tsai I."/>
            <person name="Chuma I."/>
            <person name="Tosa Y."/>
            <person name="Chen Y.H."/>
            <person name="Li J.Y."/>
            <person name="Li M.Y."/>
            <person name="Jade Lu M.Y."/>
            <person name="Nakayashiki H."/>
            <person name="Li W.H."/>
        </authorList>
    </citation>
    <scope>NUCLEOTIDE SEQUENCE</scope>
    <source>
        <strain evidence="5">NI907</strain>
    </source>
</reference>
<accession>A0A6P8BI64</accession>
<dbReference type="GeneID" id="41957581"/>